<dbReference type="Proteomes" id="UP000178372">
    <property type="component" value="Unassembled WGS sequence"/>
</dbReference>
<evidence type="ECO:0000256" key="1">
    <source>
        <dbReference type="SAM" id="Phobius"/>
    </source>
</evidence>
<organism evidence="2 3">
    <name type="scientific">Candidatus Roizmanbacteria bacterium RIFCSPHIGHO2_01_FULL_39_12b</name>
    <dbReference type="NCBI Taxonomy" id="1802030"/>
    <lineage>
        <taxon>Bacteria</taxon>
        <taxon>Candidatus Roizmaniibacteriota</taxon>
    </lineage>
</organism>
<dbReference type="EMBL" id="MFZF01000016">
    <property type="protein sequence ID" value="OGK16529.1"/>
    <property type="molecule type" value="Genomic_DNA"/>
</dbReference>
<name>A0A1F7GCB2_9BACT</name>
<feature type="transmembrane region" description="Helical" evidence="1">
    <location>
        <begin position="25"/>
        <end position="47"/>
    </location>
</feature>
<accession>A0A1F7GCB2</accession>
<sequence>MEQIMVEELTPNLDQQSDFVKNKSLVLASILIGASILTIGVALAQIIRSSNTNTTQIPTPTPSVTNSPPSLKPTLLPSLTASPTLTTIQQRKNCKSEVDCGGFKCINGYCAGVDEEPYKKQKGCRDENDCAGSPCVSGYCQGIGEGADCVDGFVKVCQAGVCDCLKQ</sequence>
<gene>
    <name evidence="2" type="ORF">A2690_04235</name>
</gene>
<proteinExistence type="predicted"/>
<keyword evidence="1" id="KW-0812">Transmembrane</keyword>
<dbReference type="AlphaFoldDB" id="A0A1F7GCB2"/>
<keyword evidence="1" id="KW-1133">Transmembrane helix</keyword>
<reference evidence="2 3" key="1">
    <citation type="journal article" date="2016" name="Nat. Commun.">
        <title>Thousands of microbial genomes shed light on interconnected biogeochemical processes in an aquifer system.</title>
        <authorList>
            <person name="Anantharaman K."/>
            <person name="Brown C.T."/>
            <person name="Hug L.A."/>
            <person name="Sharon I."/>
            <person name="Castelle C.J."/>
            <person name="Probst A.J."/>
            <person name="Thomas B.C."/>
            <person name="Singh A."/>
            <person name="Wilkins M.J."/>
            <person name="Karaoz U."/>
            <person name="Brodie E.L."/>
            <person name="Williams K.H."/>
            <person name="Hubbard S.S."/>
            <person name="Banfield J.F."/>
        </authorList>
    </citation>
    <scope>NUCLEOTIDE SEQUENCE [LARGE SCALE GENOMIC DNA]</scope>
</reference>
<keyword evidence="1" id="KW-0472">Membrane</keyword>
<protein>
    <submittedName>
        <fullName evidence="2">Uncharacterized protein</fullName>
    </submittedName>
</protein>
<evidence type="ECO:0000313" key="2">
    <source>
        <dbReference type="EMBL" id="OGK16529.1"/>
    </source>
</evidence>
<evidence type="ECO:0000313" key="3">
    <source>
        <dbReference type="Proteomes" id="UP000178372"/>
    </source>
</evidence>
<comment type="caution">
    <text evidence="2">The sequence shown here is derived from an EMBL/GenBank/DDBJ whole genome shotgun (WGS) entry which is preliminary data.</text>
</comment>